<proteinExistence type="predicted"/>
<protein>
    <submittedName>
        <fullName evidence="1">Uncharacterized protein</fullName>
    </submittedName>
</protein>
<name>A0ABT1HTF1_STRSD</name>
<accession>A0ABT1HTF1</accession>
<dbReference type="EMBL" id="JAMTCP010000011">
    <property type="protein sequence ID" value="MCP2258789.1"/>
    <property type="molecule type" value="Genomic_DNA"/>
</dbReference>
<comment type="caution">
    <text evidence="1">The sequence shown here is derived from an EMBL/GenBank/DDBJ whole genome shotgun (WGS) entry which is preliminary data.</text>
</comment>
<sequence>MGGADAFTGNPIPAKPFPFKISRRDSEVFQLNLTRAAPCDCSFALELDWVLHGQRGSTRIENQGKPFRVLVGADTLPHYRWDPASSRWTRR</sequence>
<gene>
    <name evidence="1" type="ORF">LX15_002487</name>
</gene>
<organism evidence="1 2">
    <name type="scientific">Streptoalloteichus tenebrarius (strain ATCC 17920 / DSM 40477 / JCM 4838 / CBS 697.72 / NBRC 16177 / NCIMB 11028 / NRRL B-12390 / A12253. 1 / ISP 5477)</name>
    <name type="common">Streptomyces tenebrarius</name>
    <dbReference type="NCBI Taxonomy" id="1933"/>
    <lineage>
        <taxon>Bacteria</taxon>
        <taxon>Bacillati</taxon>
        <taxon>Actinomycetota</taxon>
        <taxon>Actinomycetes</taxon>
        <taxon>Pseudonocardiales</taxon>
        <taxon>Pseudonocardiaceae</taxon>
        <taxon>Streptoalloteichus</taxon>
    </lineage>
</organism>
<evidence type="ECO:0000313" key="1">
    <source>
        <dbReference type="EMBL" id="MCP2258789.1"/>
    </source>
</evidence>
<evidence type="ECO:0000313" key="2">
    <source>
        <dbReference type="Proteomes" id="UP001205311"/>
    </source>
</evidence>
<dbReference type="Proteomes" id="UP001205311">
    <property type="component" value="Unassembled WGS sequence"/>
</dbReference>
<reference evidence="1 2" key="1">
    <citation type="submission" date="2022-06" db="EMBL/GenBank/DDBJ databases">
        <title>Genomic Encyclopedia of Archaeal and Bacterial Type Strains, Phase II (KMG-II): from individual species to whole genera.</title>
        <authorList>
            <person name="Goeker M."/>
        </authorList>
    </citation>
    <scope>NUCLEOTIDE SEQUENCE [LARGE SCALE GENOMIC DNA]</scope>
    <source>
        <strain evidence="1 2">DSM 40477</strain>
    </source>
</reference>
<keyword evidence="2" id="KW-1185">Reference proteome</keyword>